<organism evidence="6 7">
    <name type="scientific">Thermogymnomonas acidicola</name>
    <dbReference type="NCBI Taxonomy" id="399579"/>
    <lineage>
        <taxon>Archaea</taxon>
        <taxon>Methanobacteriati</taxon>
        <taxon>Thermoplasmatota</taxon>
        <taxon>Thermoplasmata</taxon>
        <taxon>Thermoplasmatales</taxon>
        <taxon>Thermogymnomonas</taxon>
    </lineage>
</organism>
<comment type="caution">
    <text evidence="6">The sequence shown here is derived from an EMBL/GenBank/DDBJ whole genome shotgun (WGS) entry which is preliminary data.</text>
</comment>
<name>A0AA37BQS4_9ARCH</name>
<dbReference type="GO" id="GO:0015035">
    <property type="term" value="F:protein-disulfide reductase activity"/>
    <property type="evidence" value="ECO:0007669"/>
    <property type="project" value="InterPro"/>
</dbReference>
<dbReference type="NCBIfam" id="TIGR01068">
    <property type="entry name" value="thioredoxin"/>
    <property type="match status" value="1"/>
</dbReference>
<dbReference type="InterPro" id="IPR017937">
    <property type="entry name" value="Thioredoxin_CS"/>
</dbReference>
<protein>
    <submittedName>
        <fullName evidence="6">Thiol reductase thioredoxin</fullName>
    </submittedName>
</protein>
<dbReference type="SUPFAM" id="SSF52833">
    <property type="entry name" value="Thioredoxin-like"/>
    <property type="match status" value="1"/>
</dbReference>
<evidence type="ECO:0000256" key="3">
    <source>
        <dbReference type="ARBA" id="ARBA00023157"/>
    </source>
</evidence>
<dbReference type="CDD" id="cd02947">
    <property type="entry name" value="TRX_family"/>
    <property type="match status" value="1"/>
</dbReference>
<proteinExistence type="predicted"/>
<dbReference type="InterPro" id="IPR005746">
    <property type="entry name" value="Thioredoxin"/>
</dbReference>
<evidence type="ECO:0000256" key="1">
    <source>
        <dbReference type="ARBA" id="ARBA00022448"/>
    </source>
</evidence>
<keyword evidence="1" id="KW-0813">Transport</keyword>
<evidence type="ECO:0000313" key="7">
    <source>
        <dbReference type="Proteomes" id="UP000632195"/>
    </source>
</evidence>
<keyword evidence="2" id="KW-0249">Electron transport</keyword>
<evidence type="ECO:0000259" key="5">
    <source>
        <dbReference type="PROSITE" id="PS51352"/>
    </source>
</evidence>
<feature type="domain" description="Thioredoxin" evidence="5">
    <location>
        <begin position="19"/>
        <end position="140"/>
    </location>
</feature>
<dbReference type="GO" id="GO:0005737">
    <property type="term" value="C:cytoplasm"/>
    <property type="evidence" value="ECO:0007669"/>
    <property type="project" value="TreeGrafter"/>
</dbReference>
<dbReference type="AlphaFoldDB" id="A0AA37BQS4"/>
<gene>
    <name evidence="6" type="ORF">GCM10007108_06990</name>
</gene>
<accession>A0AA37BQS4</accession>
<dbReference type="EMBL" id="BMNY01000001">
    <property type="protein sequence ID" value="GGM71497.1"/>
    <property type="molecule type" value="Genomic_DNA"/>
</dbReference>
<dbReference type="Proteomes" id="UP000632195">
    <property type="component" value="Unassembled WGS sequence"/>
</dbReference>
<keyword evidence="3" id="KW-1015">Disulfide bond</keyword>
<dbReference type="PANTHER" id="PTHR45663:SF11">
    <property type="entry name" value="GEO12009P1"/>
    <property type="match status" value="1"/>
</dbReference>
<evidence type="ECO:0000256" key="2">
    <source>
        <dbReference type="ARBA" id="ARBA00022982"/>
    </source>
</evidence>
<dbReference type="InterPro" id="IPR036249">
    <property type="entry name" value="Thioredoxin-like_sf"/>
</dbReference>
<evidence type="ECO:0000313" key="6">
    <source>
        <dbReference type="EMBL" id="GGM71497.1"/>
    </source>
</evidence>
<dbReference type="Gene3D" id="3.40.30.10">
    <property type="entry name" value="Glutaredoxin"/>
    <property type="match status" value="1"/>
</dbReference>
<dbReference type="PROSITE" id="PS51352">
    <property type="entry name" value="THIOREDOXIN_2"/>
    <property type="match status" value="1"/>
</dbReference>
<evidence type="ECO:0000256" key="4">
    <source>
        <dbReference type="ARBA" id="ARBA00023284"/>
    </source>
</evidence>
<dbReference type="PANTHER" id="PTHR45663">
    <property type="entry name" value="GEO12009P1"/>
    <property type="match status" value="1"/>
</dbReference>
<dbReference type="RefSeq" id="WP_229657474.1">
    <property type="nucleotide sequence ID" value="NZ_BMNY01000001.1"/>
</dbReference>
<sequence length="142" mass="16264">MPSDDEELQRIRERMLRQFMSQGREPSMEVRVVNTEPVPLTDSDFDSFVSSKRYVVVDFWAPWCAPCRMVSPIVEQLAKDYAGKIDFAKVNVDDNPMVASRFMIRSIPTIMFFANGKPVDAVIGAVPRAFLETKIKRNFVLN</sequence>
<dbReference type="PRINTS" id="PR00421">
    <property type="entry name" value="THIOREDOXIN"/>
</dbReference>
<dbReference type="InterPro" id="IPR013766">
    <property type="entry name" value="Thioredoxin_domain"/>
</dbReference>
<dbReference type="PROSITE" id="PS00194">
    <property type="entry name" value="THIOREDOXIN_1"/>
    <property type="match status" value="1"/>
</dbReference>
<reference evidence="6" key="1">
    <citation type="journal article" date="2014" name="Int. J. Syst. Evol. Microbiol.">
        <title>Complete genome sequence of Corynebacterium casei LMG S-19264T (=DSM 44701T), isolated from a smear-ripened cheese.</title>
        <authorList>
            <consortium name="US DOE Joint Genome Institute (JGI-PGF)"/>
            <person name="Walter F."/>
            <person name="Albersmeier A."/>
            <person name="Kalinowski J."/>
            <person name="Ruckert C."/>
        </authorList>
    </citation>
    <scope>NUCLEOTIDE SEQUENCE</scope>
    <source>
        <strain evidence="6">JCM 13583</strain>
    </source>
</reference>
<dbReference type="Pfam" id="PF00085">
    <property type="entry name" value="Thioredoxin"/>
    <property type="match status" value="1"/>
</dbReference>
<keyword evidence="7" id="KW-1185">Reference proteome</keyword>
<dbReference type="FunFam" id="3.40.30.10:FF:000001">
    <property type="entry name" value="Thioredoxin"/>
    <property type="match status" value="1"/>
</dbReference>
<keyword evidence="4" id="KW-0676">Redox-active center</keyword>
<reference evidence="6" key="2">
    <citation type="submission" date="2022-09" db="EMBL/GenBank/DDBJ databases">
        <authorList>
            <person name="Sun Q."/>
            <person name="Ohkuma M."/>
        </authorList>
    </citation>
    <scope>NUCLEOTIDE SEQUENCE</scope>
    <source>
        <strain evidence="6">JCM 13583</strain>
    </source>
</reference>